<dbReference type="InterPro" id="IPR034163">
    <property type="entry name" value="Aspergillopepsin-like_cat_dom"/>
</dbReference>
<proteinExistence type="inferred from homology"/>
<protein>
    <recommendedName>
        <fullName evidence="8">Peptidase A1 domain-containing protein</fullName>
    </recommendedName>
</protein>
<comment type="caution">
    <text evidence="9">The sequence shown here is derived from an EMBL/GenBank/DDBJ whole genome shotgun (WGS) entry which is preliminary data.</text>
</comment>
<evidence type="ECO:0000256" key="6">
    <source>
        <dbReference type="RuleBase" id="RU000454"/>
    </source>
</evidence>
<keyword evidence="10" id="KW-1185">Reference proteome</keyword>
<dbReference type="FunFam" id="2.40.70.10:FF:000026">
    <property type="entry name" value="Endothiapepsin"/>
    <property type="match status" value="1"/>
</dbReference>
<dbReference type="OrthoDB" id="2747330at2759"/>
<feature type="signal peptide" evidence="7">
    <location>
        <begin position="1"/>
        <end position="19"/>
    </location>
</feature>
<dbReference type="Pfam" id="PF00026">
    <property type="entry name" value="Asp"/>
    <property type="match status" value="1"/>
</dbReference>
<organism evidence="9 10">
    <name type="scientific">Fusarium duplospermum</name>
    <dbReference type="NCBI Taxonomy" id="1325734"/>
    <lineage>
        <taxon>Eukaryota</taxon>
        <taxon>Fungi</taxon>
        <taxon>Dikarya</taxon>
        <taxon>Ascomycota</taxon>
        <taxon>Pezizomycotina</taxon>
        <taxon>Sordariomycetes</taxon>
        <taxon>Hypocreomycetidae</taxon>
        <taxon>Hypocreales</taxon>
        <taxon>Nectriaceae</taxon>
        <taxon>Fusarium</taxon>
        <taxon>Fusarium solani species complex</taxon>
    </lineage>
</organism>
<evidence type="ECO:0000256" key="1">
    <source>
        <dbReference type="ARBA" id="ARBA00007447"/>
    </source>
</evidence>
<accession>A0A428PWW0</accession>
<keyword evidence="2 6" id="KW-0645">Protease</keyword>
<feature type="chain" id="PRO_5019081011" description="Peptidase A1 domain-containing protein" evidence="7">
    <location>
        <begin position="20"/>
        <end position="443"/>
    </location>
</feature>
<evidence type="ECO:0000256" key="3">
    <source>
        <dbReference type="ARBA" id="ARBA00022750"/>
    </source>
</evidence>
<dbReference type="SUPFAM" id="SSF50630">
    <property type="entry name" value="Acid proteases"/>
    <property type="match status" value="1"/>
</dbReference>
<dbReference type="AlphaFoldDB" id="A0A428PWW0"/>
<dbReference type="EMBL" id="NKCI01000081">
    <property type="protein sequence ID" value="RSL57515.1"/>
    <property type="molecule type" value="Genomic_DNA"/>
</dbReference>
<comment type="similarity">
    <text evidence="1 6">Belongs to the peptidase A1 family.</text>
</comment>
<dbReference type="InterPro" id="IPR033121">
    <property type="entry name" value="PEPTIDASE_A1"/>
</dbReference>
<evidence type="ECO:0000256" key="4">
    <source>
        <dbReference type="ARBA" id="ARBA00022801"/>
    </source>
</evidence>
<dbReference type="GO" id="GO:0004190">
    <property type="term" value="F:aspartic-type endopeptidase activity"/>
    <property type="evidence" value="ECO:0007669"/>
    <property type="project" value="UniProtKB-KW"/>
</dbReference>
<feature type="domain" description="Peptidase A1" evidence="8">
    <location>
        <begin position="127"/>
        <end position="436"/>
    </location>
</feature>
<keyword evidence="4 6" id="KW-0378">Hydrolase</keyword>
<keyword evidence="3 6" id="KW-0064">Aspartyl protease</keyword>
<reference evidence="9 10" key="1">
    <citation type="submission" date="2017-06" db="EMBL/GenBank/DDBJ databases">
        <title>Comparative genomic analysis of Ambrosia Fusariam Clade fungi.</title>
        <authorList>
            <person name="Stajich J.E."/>
            <person name="Carrillo J."/>
            <person name="Kijimoto T."/>
            <person name="Eskalen A."/>
            <person name="O'Donnell K."/>
            <person name="Kasson M."/>
        </authorList>
    </citation>
    <scope>NUCLEOTIDE SEQUENCE [LARGE SCALE GENOMIC DNA]</scope>
    <source>
        <strain evidence="9 10">NRRL62584</strain>
    </source>
</reference>
<dbReference type="InterPro" id="IPR021109">
    <property type="entry name" value="Peptidase_aspartic_dom_sf"/>
</dbReference>
<dbReference type="PROSITE" id="PS51767">
    <property type="entry name" value="PEPTIDASE_A1"/>
    <property type="match status" value="1"/>
</dbReference>
<sequence>MKFSSVTLLLLAGIVNAHAAPLEDADSEEVPQIDEDLVPQDNGTHLVPRAHGKKFSLDQVTNGHYKQPDGTTAMLQVFNKYKKPVPKRIKQAIAAKQKATNDKFKMKVGKMKGTASATPPTYYDSQYVVPVKIGTPPQTTYLNFDTGSSDFWVFSSDTYLPDQAGHILYKPEKSKTSRRLSGQTWSIVYGDGTGANGIVYTDKVQVGNTYVNKQAVQSATEVSDGIARDKFSHGIVGLAFTTLNTVRPTVQKTYFDNVQSSLSLPVFTANLQKGKAGNYNFGYINQGEYSGTIKFNTVDKNSPWWQFTVEGFQIGTGAPYHKYKYSAIVDTGTTLLLVPELIVTGYYRKVRGAKLDPKQGVWTFPCTSKLPDYYFGMGKYRGKVPGHYINYGRLTQDTCYGGIQSSEGIGFAILGDILLKAQFVVFDLKTRSVGFANKKTVGK</sequence>
<dbReference type="Gene3D" id="2.40.70.10">
    <property type="entry name" value="Acid Proteases"/>
    <property type="match status" value="2"/>
</dbReference>
<feature type="active site" evidence="5">
    <location>
        <position position="145"/>
    </location>
</feature>
<evidence type="ECO:0000256" key="5">
    <source>
        <dbReference type="PIRSR" id="PIRSR601461-1"/>
    </source>
</evidence>
<keyword evidence="7" id="KW-0732">Signal</keyword>
<evidence type="ECO:0000256" key="7">
    <source>
        <dbReference type="SAM" id="SignalP"/>
    </source>
</evidence>
<dbReference type="CDD" id="cd06097">
    <property type="entry name" value="Aspergillopepsin_like"/>
    <property type="match status" value="1"/>
</dbReference>
<evidence type="ECO:0000313" key="9">
    <source>
        <dbReference type="EMBL" id="RSL57515.1"/>
    </source>
</evidence>
<gene>
    <name evidence="9" type="ORF">CEP54_008265</name>
</gene>
<dbReference type="PROSITE" id="PS00141">
    <property type="entry name" value="ASP_PROTEASE"/>
    <property type="match status" value="1"/>
</dbReference>
<dbReference type="PANTHER" id="PTHR47966">
    <property type="entry name" value="BETA-SITE APP-CLEAVING ENZYME, ISOFORM A-RELATED"/>
    <property type="match status" value="1"/>
</dbReference>
<evidence type="ECO:0000259" key="8">
    <source>
        <dbReference type="PROSITE" id="PS51767"/>
    </source>
</evidence>
<dbReference type="InterPro" id="IPR001969">
    <property type="entry name" value="Aspartic_peptidase_AS"/>
</dbReference>
<evidence type="ECO:0000256" key="2">
    <source>
        <dbReference type="ARBA" id="ARBA00022670"/>
    </source>
</evidence>
<dbReference type="Proteomes" id="UP000288168">
    <property type="component" value="Unassembled WGS sequence"/>
</dbReference>
<evidence type="ECO:0000313" key="10">
    <source>
        <dbReference type="Proteomes" id="UP000288168"/>
    </source>
</evidence>
<dbReference type="STRING" id="1325734.A0A428PWW0"/>
<dbReference type="GO" id="GO:0006508">
    <property type="term" value="P:proteolysis"/>
    <property type="evidence" value="ECO:0007669"/>
    <property type="project" value="UniProtKB-KW"/>
</dbReference>
<name>A0A428PWW0_9HYPO</name>
<dbReference type="PANTHER" id="PTHR47966:SF2">
    <property type="entry name" value="ASPERGILLOPEPSIN-1-RELATED"/>
    <property type="match status" value="1"/>
</dbReference>
<dbReference type="PRINTS" id="PR00792">
    <property type="entry name" value="PEPSIN"/>
</dbReference>
<feature type="active site" evidence="5">
    <location>
        <position position="330"/>
    </location>
</feature>
<dbReference type="InterPro" id="IPR001461">
    <property type="entry name" value="Aspartic_peptidase_A1"/>
</dbReference>